<reference evidence="2 3" key="1">
    <citation type="submission" date="2020-04" db="EMBL/GenBank/DDBJ databases">
        <title>Perkinsus chesapeaki whole genome sequence.</title>
        <authorList>
            <person name="Bogema D.R."/>
        </authorList>
    </citation>
    <scope>NUCLEOTIDE SEQUENCE [LARGE SCALE GENOMIC DNA]</scope>
    <source>
        <strain evidence="2">ATCC PRA-425</strain>
    </source>
</reference>
<name>A0A7J6LMU6_PERCH</name>
<evidence type="ECO:0000313" key="2">
    <source>
        <dbReference type="EMBL" id="KAF4660513.1"/>
    </source>
</evidence>
<feature type="signal peptide" evidence="1">
    <location>
        <begin position="1"/>
        <end position="19"/>
    </location>
</feature>
<sequence length="132" mass="15412">MFSSLVTVIAMSIGWCTEGYKLMGVYHHEINEQLCIQTYWFRTRPMLEITVVCSGQPPHESPQLEVSSTNPHFVLMGSWKDRNNYFKQMRSQCNLTNTHDAHFFFYDKHNDAVKTRFQKQSSVMKPGQCPDN</sequence>
<accession>A0A7J6LMU6</accession>
<organism evidence="2 3">
    <name type="scientific">Perkinsus chesapeaki</name>
    <name type="common">Clam parasite</name>
    <name type="synonym">Perkinsus andrewsi</name>
    <dbReference type="NCBI Taxonomy" id="330153"/>
    <lineage>
        <taxon>Eukaryota</taxon>
        <taxon>Sar</taxon>
        <taxon>Alveolata</taxon>
        <taxon>Perkinsozoa</taxon>
        <taxon>Perkinsea</taxon>
        <taxon>Perkinsida</taxon>
        <taxon>Perkinsidae</taxon>
        <taxon>Perkinsus</taxon>
    </lineage>
</organism>
<evidence type="ECO:0008006" key="4">
    <source>
        <dbReference type="Google" id="ProtNLM"/>
    </source>
</evidence>
<dbReference type="AlphaFoldDB" id="A0A7J6LMU6"/>
<comment type="caution">
    <text evidence="2">The sequence shown here is derived from an EMBL/GenBank/DDBJ whole genome shotgun (WGS) entry which is preliminary data.</text>
</comment>
<proteinExistence type="predicted"/>
<gene>
    <name evidence="2" type="ORF">FOL47_007142</name>
</gene>
<dbReference type="Proteomes" id="UP000591131">
    <property type="component" value="Unassembled WGS sequence"/>
</dbReference>
<feature type="chain" id="PRO_5029448990" description="Secreted protein" evidence="1">
    <location>
        <begin position="20"/>
        <end position="132"/>
    </location>
</feature>
<evidence type="ECO:0000256" key="1">
    <source>
        <dbReference type="SAM" id="SignalP"/>
    </source>
</evidence>
<keyword evidence="1" id="KW-0732">Signal</keyword>
<evidence type="ECO:0000313" key="3">
    <source>
        <dbReference type="Proteomes" id="UP000591131"/>
    </source>
</evidence>
<dbReference type="EMBL" id="JAAPAO010000410">
    <property type="protein sequence ID" value="KAF4660513.1"/>
    <property type="molecule type" value="Genomic_DNA"/>
</dbReference>
<protein>
    <recommendedName>
        <fullName evidence="4">Secreted protein</fullName>
    </recommendedName>
</protein>
<keyword evidence="3" id="KW-1185">Reference proteome</keyword>